<dbReference type="AlphaFoldDB" id="A0A5C6CFM6"/>
<accession>A0A5C6CFM6</accession>
<evidence type="ECO:0000313" key="1">
    <source>
        <dbReference type="EMBL" id="TWU22557.1"/>
    </source>
</evidence>
<comment type="caution">
    <text evidence="1">The sequence shown here is derived from an EMBL/GenBank/DDBJ whole genome shotgun (WGS) entry which is preliminary data.</text>
</comment>
<evidence type="ECO:0000313" key="2">
    <source>
        <dbReference type="Proteomes" id="UP000319143"/>
    </source>
</evidence>
<name>A0A5C6CFM6_9BACT</name>
<dbReference type="Proteomes" id="UP000319143">
    <property type="component" value="Unassembled WGS sequence"/>
</dbReference>
<gene>
    <name evidence="1" type="ORF">Poly41_71220</name>
</gene>
<sequence>MGFLPPSETGFQISGGLTTESATFLTALPFAHHD</sequence>
<reference evidence="1 2" key="1">
    <citation type="submission" date="2019-02" db="EMBL/GenBank/DDBJ databases">
        <title>Deep-cultivation of Planctomycetes and their phenomic and genomic characterization uncovers novel biology.</title>
        <authorList>
            <person name="Wiegand S."/>
            <person name="Jogler M."/>
            <person name="Boedeker C."/>
            <person name="Pinto D."/>
            <person name="Vollmers J."/>
            <person name="Rivas-Marin E."/>
            <person name="Kohn T."/>
            <person name="Peeters S.H."/>
            <person name="Heuer A."/>
            <person name="Rast P."/>
            <person name="Oberbeckmann S."/>
            <person name="Bunk B."/>
            <person name="Jeske O."/>
            <person name="Meyerdierks A."/>
            <person name="Storesund J.E."/>
            <person name="Kallscheuer N."/>
            <person name="Luecker S."/>
            <person name="Lage O.M."/>
            <person name="Pohl T."/>
            <person name="Merkel B.J."/>
            <person name="Hornburger P."/>
            <person name="Mueller R.-W."/>
            <person name="Bruemmer F."/>
            <person name="Labrenz M."/>
            <person name="Spormann A.M."/>
            <person name="Op Den Camp H."/>
            <person name="Overmann J."/>
            <person name="Amann R."/>
            <person name="Jetten M.S.M."/>
            <person name="Mascher T."/>
            <person name="Medema M.H."/>
            <person name="Devos D.P."/>
            <person name="Kaster A.-K."/>
            <person name="Ovreas L."/>
            <person name="Rohde M."/>
            <person name="Galperin M.Y."/>
            <person name="Jogler C."/>
        </authorList>
    </citation>
    <scope>NUCLEOTIDE SEQUENCE [LARGE SCALE GENOMIC DNA]</scope>
    <source>
        <strain evidence="1 2">Poly41</strain>
    </source>
</reference>
<dbReference type="EMBL" id="SJPV01000046">
    <property type="protein sequence ID" value="TWU22557.1"/>
    <property type="molecule type" value="Genomic_DNA"/>
</dbReference>
<proteinExistence type="predicted"/>
<protein>
    <submittedName>
        <fullName evidence="1">Uncharacterized protein</fullName>
    </submittedName>
</protein>
<keyword evidence="2" id="KW-1185">Reference proteome</keyword>
<organism evidence="1 2">
    <name type="scientific">Novipirellula artificiosorum</name>
    <dbReference type="NCBI Taxonomy" id="2528016"/>
    <lineage>
        <taxon>Bacteria</taxon>
        <taxon>Pseudomonadati</taxon>
        <taxon>Planctomycetota</taxon>
        <taxon>Planctomycetia</taxon>
        <taxon>Pirellulales</taxon>
        <taxon>Pirellulaceae</taxon>
        <taxon>Novipirellula</taxon>
    </lineage>
</organism>